<dbReference type="RefSeq" id="WP_011369390.1">
    <property type="nucleotide sequence ID" value="NC_007519.1"/>
</dbReference>
<evidence type="ECO:0000313" key="9">
    <source>
        <dbReference type="Proteomes" id="UP000002710"/>
    </source>
</evidence>
<evidence type="ECO:0000256" key="1">
    <source>
        <dbReference type="ARBA" id="ARBA00001974"/>
    </source>
</evidence>
<dbReference type="Pfam" id="PF16901">
    <property type="entry name" value="DAO_C"/>
    <property type="match status" value="1"/>
</dbReference>
<keyword evidence="5 8" id="KW-0560">Oxidoreductase</keyword>
<dbReference type="HOGENOM" id="CLU_015740_5_0_7"/>
<dbReference type="PRINTS" id="PR01001">
    <property type="entry name" value="FADG3PDH"/>
</dbReference>
<evidence type="ECO:0000256" key="3">
    <source>
        <dbReference type="ARBA" id="ARBA00022630"/>
    </source>
</evidence>
<gene>
    <name evidence="8" type="ordered locus">Dde_3733</name>
</gene>
<dbReference type="EC" id="1.1.5.3" evidence="8"/>
<evidence type="ECO:0000259" key="6">
    <source>
        <dbReference type="Pfam" id="PF01266"/>
    </source>
</evidence>
<dbReference type="Proteomes" id="UP000002710">
    <property type="component" value="Chromosome"/>
</dbReference>
<dbReference type="Gene3D" id="3.30.9.10">
    <property type="entry name" value="D-Amino Acid Oxidase, subunit A, domain 2"/>
    <property type="match status" value="1"/>
</dbReference>
<name>Q30UX0_OLEA2</name>
<sequence length="500" mass="56300">METNIYDVLIVGGGINGASAARDAAGRGLSVALCEAEDIGWATSSASSKLIHGGLRYLEHYEFRLVREALAEREVILANAPHISWPMRIVLPHAPWLRPAWLIRAGLFLYDHLSPLRQIAGSEKVNLKKHLAGRPLSDKFKTGFEYSDLGVLDTRFCLYNALDAALRGAAVHTRTRVEKAVRENGLWVARIRNTRTGEESEIRARSMVNTTGPWSNEFLTSRAESSDSGRIRMVLGSHIIVPRLYDHPYSYILQNDDNRIVFAIPYEYDYTMIGTTDVDYQGDPANAACSQAEREYLCKITNSYFRTQITPEDIVWDFAGIRPLYSDGKDATSATRDYVFKVEKDAAGNAPLLNVFGGKITAGREIGEKIVNQLLPLLGRSEAPETSQWTATAPLPGGDMPEGFDAYLYAFHRRYPWLPERMAHRLCRHYGTLAHDVLAGATSLDDLGEHFGGGLYEAEVRYQQKNEWADDAESVIWRRTRLGLHMTEEEQDRLRRWFDA</sequence>
<dbReference type="GO" id="GO:0004368">
    <property type="term" value="F:glycerol-3-phosphate dehydrogenase (quinone) activity"/>
    <property type="evidence" value="ECO:0007669"/>
    <property type="project" value="UniProtKB-EC"/>
</dbReference>
<organism evidence="8 9">
    <name type="scientific">Oleidesulfovibrio alaskensis (strain ATCC BAA-1058 / DSM 17464 / G20)</name>
    <name type="common">Desulfovibrio alaskensis</name>
    <dbReference type="NCBI Taxonomy" id="207559"/>
    <lineage>
        <taxon>Bacteria</taxon>
        <taxon>Pseudomonadati</taxon>
        <taxon>Thermodesulfobacteriota</taxon>
        <taxon>Desulfovibrionia</taxon>
        <taxon>Desulfovibrionales</taxon>
        <taxon>Desulfovibrionaceae</taxon>
        <taxon>Oleidesulfovibrio</taxon>
    </lineage>
</organism>
<dbReference type="STRING" id="207559.Dde_3733"/>
<dbReference type="AlphaFoldDB" id="Q30UX0"/>
<evidence type="ECO:0000256" key="2">
    <source>
        <dbReference type="ARBA" id="ARBA00007330"/>
    </source>
</evidence>
<keyword evidence="3" id="KW-0285">Flavoprotein</keyword>
<evidence type="ECO:0000313" key="8">
    <source>
        <dbReference type="EMBL" id="ABB40526.1"/>
    </source>
</evidence>
<dbReference type="InterPro" id="IPR000447">
    <property type="entry name" value="G3P_DH_FAD-dep"/>
</dbReference>
<protein>
    <submittedName>
        <fullName evidence="8">Glycerol-3-phosphate dehydrogenase</fullName>
        <ecNumber evidence="8">1.1.5.3</ecNumber>
    </submittedName>
</protein>
<evidence type="ECO:0000256" key="4">
    <source>
        <dbReference type="ARBA" id="ARBA00022827"/>
    </source>
</evidence>
<dbReference type="InterPro" id="IPR038299">
    <property type="entry name" value="DAO_C_sf"/>
</dbReference>
<dbReference type="PANTHER" id="PTHR11985">
    <property type="entry name" value="GLYCEROL-3-PHOSPHATE DEHYDROGENASE"/>
    <property type="match status" value="1"/>
</dbReference>
<evidence type="ECO:0000259" key="7">
    <source>
        <dbReference type="Pfam" id="PF16901"/>
    </source>
</evidence>
<dbReference type="Pfam" id="PF01266">
    <property type="entry name" value="DAO"/>
    <property type="match status" value="1"/>
</dbReference>
<dbReference type="EMBL" id="CP000112">
    <property type="protein sequence ID" value="ABB40526.1"/>
    <property type="molecule type" value="Genomic_DNA"/>
</dbReference>
<proteinExistence type="inferred from homology"/>
<reference evidence="8 9" key="1">
    <citation type="journal article" date="2011" name="J. Bacteriol.">
        <title>Complete genome sequence and updated annotation of Desulfovibrio alaskensis G20.</title>
        <authorList>
            <person name="Hauser L.J."/>
            <person name="Land M.L."/>
            <person name="Brown S.D."/>
            <person name="Larimer F."/>
            <person name="Keller K.L."/>
            <person name="Rapp-Giles B.J."/>
            <person name="Price M.N."/>
            <person name="Lin M."/>
            <person name="Bruce D.C."/>
            <person name="Detter J.C."/>
            <person name="Tapia R."/>
            <person name="Han C.S."/>
            <person name="Goodwin L.A."/>
            <person name="Cheng J.F."/>
            <person name="Pitluck S."/>
            <person name="Copeland A."/>
            <person name="Lucas S."/>
            <person name="Nolan M."/>
            <person name="Lapidus A.L."/>
            <person name="Palumbo A.V."/>
            <person name="Wall J.D."/>
        </authorList>
    </citation>
    <scope>NUCLEOTIDE SEQUENCE [LARGE SCALE GENOMIC DNA]</scope>
    <source>
        <strain evidence="9">ATCC BAA 1058 / DSM 17464 / G20</strain>
    </source>
</reference>
<keyword evidence="4" id="KW-0274">FAD</keyword>
<feature type="domain" description="Alpha-glycerophosphate oxidase C-terminal" evidence="7">
    <location>
        <begin position="390"/>
        <end position="492"/>
    </location>
</feature>
<evidence type="ECO:0000256" key="5">
    <source>
        <dbReference type="ARBA" id="ARBA00023002"/>
    </source>
</evidence>
<dbReference type="NCBIfam" id="NF009906">
    <property type="entry name" value="PRK13369.1"/>
    <property type="match status" value="1"/>
</dbReference>
<dbReference type="PANTHER" id="PTHR11985:SF15">
    <property type="entry name" value="GLYCEROL-3-PHOSPHATE DEHYDROGENASE, MITOCHONDRIAL"/>
    <property type="match status" value="1"/>
</dbReference>
<dbReference type="InterPro" id="IPR036188">
    <property type="entry name" value="FAD/NAD-bd_sf"/>
</dbReference>
<dbReference type="InterPro" id="IPR006076">
    <property type="entry name" value="FAD-dep_OxRdtase"/>
</dbReference>
<dbReference type="SUPFAM" id="SSF51905">
    <property type="entry name" value="FAD/NAD(P)-binding domain"/>
    <property type="match status" value="1"/>
</dbReference>
<feature type="domain" description="FAD dependent oxidoreductase" evidence="6">
    <location>
        <begin position="7"/>
        <end position="329"/>
    </location>
</feature>
<dbReference type="Gene3D" id="3.50.50.60">
    <property type="entry name" value="FAD/NAD(P)-binding domain"/>
    <property type="match status" value="1"/>
</dbReference>
<dbReference type="eggNOG" id="COG0578">
    <property type="taxonomic scope" value="Bacteria"/>
</dbReference>
<comment type="cofactor">
    <cofactor evidence="1">
        <name>FAD</name>
        <dbReference type="ChEBI" id="CHEBI:57692"/>
    </cofactor>
</comment>
<dbReference type="NCBIfam" id="NF008899">
    <property type="entry name" value="PRK12266.1"/>
    <property type="match status" value="1"/>
</dbReference>
<accession>Q30UX0</accession>
<dbReference type="Gene3D" id="6.10.250.1890">
    <property type="match status" value="1"/>
</dbReference>
<dbReference type="KEGG" id="dde:Dde_3733"/>
<dbReference type="GO" id="GO:0046168">
    <property type="term" value="P:glycerol-3-phosphate catabolic process"/>
    <property type="evidence" value="ECO:0007669"/>
    <property type="project" value="TreeGrafter"/>
</dbReference>
<keyword evidence="9" id="KW-1185">Reference proteome</keyword>
<comment type="similarity">
    <text evidence="2">Belongs to the FAD-dependent glycerol-3-phosphate dehydrogenase family.</text>
</comment>
<dbReference type="InterPro" id="IPR031656">
    <property type="entry name" value="DAO_C"/>
</dbReference>
<dbReference type="Gene3D" id="1.10.8.870">
    <property type="entry name" value="Alpha-glycerophosphate oxidase, cap domain"/>
    <property type="match status" value="1"/>
</dbReference>